<evidence type="ECO:0000313" key="5">
    <source>
        <dbReference type="EMBL" id="PWA18409.1"/>
    </source>
</evidence>
<dbReference type="InterPro" id="IPR040370">
    <property type="entry name" value="CCDC74A/CCDC74B/CCDC92"/>
</dbReference>
<protein>
    <recommendedName>
        <fullName evidence="4">CCDC92/74 N-terminal domain-containing protein</fullName>
    </recommendedName>
</protein>
<proteinExistence type="predicted"/>
<name>A0A315V8N9_GAMAF</name>
<gene>
    <name evidence="5" type="ORF">CCH79_00009789</name>
</gene>
<reference evidence="5 6" key="1">
    <citation type="journal article" date="2018" name="G3 (Bethesda)">
        <title>A High-Quality Reference Genome for the Invasive Mosquitofish Gambusia affinis Using a Chicago Library.</title>
        <authorList>
            <person name="Hoffberg S.L."/>
            <person name="Troendle N.J."/>
            <person name="Glenn T.C."/>
            <person name="Mahmud O."/>
            <person name="Louha S."/>
            <person name="Chalopin D."/>
            <person name="Bennetzen J.L."/>
            <person name="Mauricio R."/>
        </authorList>
    </citation>
    <scope>NUCLEOTIDE SEQUENCE [LARGE SCALE GENOMIC DNA]</scope>
    <source>
        <strain evidence="5">NE01/NJP1002.9</strain>
        <tissue evidence="5">Muscle</tissue>
    </source>
</reference>
<feature type="non-terminal residue" evidence="5">
    <location>
        <position position="1"/>
    </location>
</feature>
<accession>A0A315V8N9</accession>
<dbReference type="EMBL" id="NHOQ01002301">
    <property type="protein sequence ID" value="PWA18409.1"/>
    <property type="molecule type" value="Genomic_DNA"/>
</dbReference>
<feature type="coiled-coil region" evidence="2">
    <location>
        <begin position="199"/>
        <end position="308"/>
    </location>
</feature>
<evidence type="ECO:0000256" key="2">
    <source>
        <dbReference type="SAM" id="Coils"/>
    </source>
</evidence>
<dbReference type="STRING" id="33528.ENSGAFP00000006946"/>
<feature type="region of interest" description="Disordered" evidence="3">
    <location>
        <begin position="349"/>
        <end position="401"/>
    </location>
</feature>
<feature type="non-terminal residue" evidence="5">
    <location>
        <position position="523"/>
    </location>
</feature>
<evidence type="ECO:0000313" key="6">
    <source>
        <dbReference type="Proteomes" id="UP000250572"/>
    </source>
</evidence>
<keyword evidence="6" id="KW-1185">Reference proteome</keyword>
<feature type="domain" description="CCDC92/74 N-terminal" evidence="4">
    <location>
        <begin position="203"/>
        <end position="257"/>
    </location>
</feature>
<evidence type="ECO:0000256" key="1">
    <source>
        <dbReference type="ARBA" id="ARBA00023054"/>
    </source>
</evidence>
<dbReference type="AlphaFoldDB" id="A0A315V8N9"/>
<dbReference type="Proteomes" id="UP000250572">
    <property type="component" value="Unassembled WGS sequence"/>
</dbReference>
<evidence type="ECO:0000256" key="3">
    <source>
        <dbReference type="SAM" id="MobiDB-lite"/>
    </source>
</evidence>
<comment type="caution">
    <text evidence="5">The sequence shown here is derived from an EMBL/GenBank/DDBJ whole genome shotgun (WGS) entry which is preliminary data.</text>
</comment>
<organism evidence="5 6">
    <name type="scientific">Gambusia affinis</name>
    <name type="common">Western mosquitofish</name>
    <name type="synonym">Heterandria affinis</name>
    <dbReference type="NCBI Taxonomy" id="33528"/>
    <lineage>
        <taxon>Eukaryota</taxon>
        <taxon>Metazoa</taxon>
        <taxon>Chordata</taxon>
        <taxon>Craniata</taxon>
        <taxon>Vertebrata</taxon>
        <taxon>Euteleostomi</taxon>
        <taxon>Actinopterygii</taxon>
        <taxon>Neopterygii</taxon>
        <taxon>Teleostei</taxon>
        <taxon>Neoteleostei</taxon>
        <taxon>Acanthomorphata</taxon>
        <taxon>Ovalentaria</taxon>
        <taxon>Atherinomorphae</taxon>
        <taxon>Cyprinodontiformes</taxon>
        <taxon>Poeciliidae</taxon>
        <taxon>Poeciliinae</taxon>
        <taxon>Gambusia</taxon>
    </lineage>
</organism>
<feature type="region of interest" description="Disordered" evidence="3">
    <location>
        <begin position="448"/>
        <end position="478"/>
    </location>
</feature>
<feature type="compositionally biased region" description="Basic and acidic residues" evidence="3">
    <location>
        <begin position="373"/>
        <end position="382"/>
    </location>
</feature>
<dbReference type="PANTHER" id="PTHR14882">
    <property type="entry name" value="COILED-COIL DOMAIN-CONTAINING 74A"/>
    <property type="match status" value="1"/>
</dbReference>
<evidence type="ECO:0000259" key="4">
    <source>
        <dbReference type="Pfam" id="PF14916"/>
    </source>
</evidence>
<dbReference type="Pfam" id="PF14916">
    <property type="entry name" value="CCDC92"/>
    <property type="match status" value="1"/>
</dbReference>
<sequence>ASWCGVSSPSSWARVIRRLLQSSLKEESQVEALHEAPRTPLLQPFCREMPSFKKSAWMSSGGPCAILAKGQCSSRAKENVWQVSRNVLTPFRAARSDTPCLRRAPEVVVPLREEQDWGDLTGTQPTEASRWQHHQHDLQGGVRLAAAASPFNHYLLRFRSFLTATLTCRTQWEHRMKLGVFGSHGVVRIQTDIAMASANVTLENQLHSAQKNLLFLQQDHANTLKGLHAEIRRLQQQCTDLTYELTVRSSDPSDSSEERCRELQRRCEELEAQLKKKEEENTELLRDLEQKNAMISVLENTIKEREKKYLEELKMKSHKLAVLSGELEQRASTIAYLTSQLHATKKKLLAGSSSEASPNVSPISSYKPTPPPAKDRQPETPRRRMKKSLSQPLHPELTEVYRLGPDGRRVVLREPVDAMPDPTPFLQAGRESPDTQQVVRERPAVIPPIASDRSPIPRLGAAASPRHSPARERQHRAHVGVAHRIPHGTPPLAPPQAELETLAVDQVNEDKVLQKRSEADRTV</sequence>
<dbReference type="InterPro" id="IPR039496">
    <property type="entry name" value="CCDC92/74_N"/>
</dbReference>
<keyword evidence="1 2" id="KW-0175">Coiled coil</keyword>
<feature type="compositionally biased region" description="Polar residues" evidence="3">
    <location>
        <begin position="351"/>
        <end position="367"/>
    </location>
</feature>
<dbReference type="PANTHER" id="PTHR14882:SF4">
    <property type="entry name" value="COILED-COIL DOMAIN-CONTAINING PROTEIN 92"/>
    <property type="match status" value="1"/>
</dbReference>